<gene>
    <name evidence="4" type="ORF">KUTeg_002724</name>
</gene>
<name>A0ABQ9FVF7_TEGGR</name>
<feature type="signal peptide" evidence="3">
    <location>
        <begin position="1"/>
        <end position="19"/>
    </location>
</feature>
<organism evidence="4 5">
    <name type="scientific">Tegillarca granosa</name>
    <name type="common">Malaysian cockle</name>
    <name type="synonym">Anadara granosa</name>
    <dbReference type="NCBI Taxonomy" id="220873"/>
    <lineage>
        <taxon>Eukaryota</taxon>
        <taxon>Metazoa</taxon>
        <taxon>Spiralia</taxon>
        <taxon>Lophotrochozoa</taxon>
        <taxon>Mollusca</taxon>
        <taxon>Bivalvia</taxon>
        <taxon>Autobranchia</taxon>
        <taxon>Pteriomorphia</taxon>
        <taxon>Arcoida</taxon>
        <taxon>Arcoidea</taxon>
        <taxon>Arcidae</taxon>
        <taxon>Tegillarca</taxon>
    </lineage>
</organism>
<proteinExistence type="predicted"/>
<feature type="region of interest" description="Disordered" evidence="1">
    <location>
        <begin position="293"/>
        <end position="323"/>
    </location>
</feature>
<feature type="region of interest" description="Disordered" evidence="1">
    <location>
        <begin position="634"/>
        <end position="655"/>
    </location>
</feature>
<keyword evidence="5" id="KW-1185">Reference proteome</keyword>
<protein>
    <recommendedName>
        <fullName evidence="6">C-type lectin domain-containing protein</fullName>
    </recommendedName>
</protein>
<evidence type="ECO:0000256" key="2">
    <source>
        <dbReference type="SAM" id="Phobius"/>
    </source>
</evidence>
<dbReference type="InterPro" id="IPR016187">
    <property type="entry name" value="CTDL_fold"/>
</dbReference>
<reference evidence="4 5" key="1">
    <citation type="submission" date="2022-12" db="EMBL/GenBank/DDBJ databases">
        <title>Chromosome-level genome of Tegillarca granosa.</title>
        <authorList>
            <person name="Kim J."/>
        </authorList>
    </citation>
    <scope>NUCLEOTIDE SEQUENCE [LARGE SCALE GENOMIC DNA]</scope>
    <source>
        <strain evidence="4">Teg-2019</strain>
        <tissue evidence="4">Adductor muscle</tissue>
    </source>
</reference>
<dbReference type="Proteomes" id="UP001217089">
    <property type="component" value="Unassembled WGS sequence"/>
</dbReference>
<feature type="chain" id="PRO_5046066703" description="C-type lectin domain-containing protein" evidence="3">
    <location>
        <begin position="20"/>
        <end position="670"/>
    </location>
</feature>
<evidence type="ECO:0000256" key="1">
    <source>
        <dbReference type="SAM" id="MobiDB-lite"/>
    </source>
</evidence>
<dbReference type="SUPFAM" id="SSF56436">
    <property type="entry name" value="C-type lectin-like"/>
    <property type="match status" value="1"/>
</dbReference>
<evidence type="ECO:0000256" key="3">
    <source>
        <dbReference type="SAM" id="SignalP"/>
    </source>
</evidence>
<accession>A0ABQ9FVF7</accession>
<evidence type="ECO:0008006" key="6">
    <source>
        <dbReference type="Google" id="ProtNLM"/>
    </source>
</evidence>
<keyword evidence="2" id="KW-0812">Transmembrane</keyword>
<keyword evidence="2" id="KW-1133">Transmembrane helix</keyword>
<keyword evidence="3" id="KW-0732">Signal</keyword>
<feature type="compositionally biased region" description="Polar residues" evidence="1">
    <location>
        <begin position="645"/>
        <end position="655"/>
    </location>
</feature>
<sequence length="670" mass="76844">MKFCVQLILVVSTTVQISCRGSQFIQMPLSWFDANQFCKDQNSSLACITPEDISNTNLQDGQKFWIPTHTTFSSWIKHAGYQVSVFLRLFQNTPKWVSEIDESELNVHFNWVSRMPCDYYICTEQFPEQFLKPDGVDNECFTPDRFLVICSSSEINIQHQQRCRLLNTFENQVRQRNVVCKLFLVEVIYDNKACGFNGNGIGQGCNVAYEAGYNFVKGVGLTSFLNKDKTMISCYSGMISIYNDVQTMTFSDTMDCNFNSSFFCEKEVTTDQGDNTTTDTSTDIDLTTRKINDIPTSRSTDSHLTSEKELTSVQRDDTTTKTSTKMDLTTSKINYTPTGGSTDSHQTSDKGVMVGLIVGICLFMFVIAGVFILIYCRRIKHKKLKQNQSNIFAIRNVAYESDSLNITNNINERNANRFDYDHIKEQEYATIEPDTDEKYQSIAAPLSHNNKALFSKPRLKKNQDSAYSAINKSEIENEYDELKVINNTNTQESEKDRPRIGYGKTHKNCLILENDNNRCSMPCDKTSKTNTNEYVEAGIVTNNFQHNNLQPQVNHDYLMLESEYSNVKTDEGNKTSQYMPDNYFILEKFDTALSNNQTEEFDKEGDYVDSPECDYDHLHKKKQRKSQENEHFNLYSHLGPDSENENTYDTSRSFQTGPYIDSNAYDTCQM</sequence>
<comment type="caution">
    <text evidence="4">The sequence shown here is derived from an EMBL/GenBank/DDBJ whole genome shotgun (WGS) entry which is preliminary data.</text>
</comment>
<keyword evidence="2" id="KW-0472">Membrane</keyword>
<feature type="compositionally biased region" description="Basic and acidic residues" evidence="1">
    <location>
        <begin position="300"/>
        <end position="319"/>
    </location>
</feature>
<feature type="transmembrane region" description="Helical" evidence="2">
    <location>
        <begin position="352"/>
        <end position="376"/>
    </location>
</feature>
<dbReference type="CDD" id="cd00037">
    <property type="entry name" value="CLECT"/>
    <property type="match status" value="1"/>
</dbReference>
<evidence type="ECO:0000313" key="5">
    <source>
        <dbReference type="Proteomes" id="UP001217089"/>
    </source>
</evidence>
<dbReference type="EMBL" id="JARBDR010000148">
    <property type="protein sequence ID" value="KAJ8319725.1"/>
    <property type="molecule type" value="Genomic_DNA"/>
</dbReference>
<evidence type="ECO:0000313" key="4">
    <source>
        <dbReference type="EMBL" id="KAJ8319725.1"/>
    </source>
</evidence>